<dbReference type="GO" id="GO:0019432">
    <property type="term" value="P:triglyceride biosynthetic process"/>
    <property type="evidence" value="ECO:0007669"/>
    <property type="project" value="TreeGrafter"/>
</dbReference>
<dbReference type="GO" id="GO:0006631">
    <property type="term" value="P:fatty acid metabolic process"/>
    <property type="evidence" value="ECO:0007669"/>
    <property type="project" value="TreeGrafter"/>
</dbReference>
<accession>A0A8H3IAT0</accession>
<dbReference type="GO" id="GO:0012505">
    <property type="term" value="C:endomembrane system"/>
    <property type="evidence" value="ECO:0007669"/>
    <property type="project" value="UniProtKB-SubCell"/>
</dbReference>
<dbReference type="GO" id="GO:0008654">
    <property type="term" value="P:phospholipid biosynthetic process"/>
    <property type="evidence" value="ECO:0007669"/>
    <property type="project" value="TreeGrafter"/>
</dbReference>
<comment type="subcellular location">
    <subcellularLocation>
        <location evidence="1">Endomembrane system</location>
        <topology evidence="1">Peripheral membrane protein</topology>
    </subcellularLocation>
</comment>
<dbReference type="PANTHER" id="PTHR12563:SF17">
    <property type="entry name" value="DIHYDROXYACETONE PHOSPHATE ACYLTRANSFERASE"/>
    <property type="match status" value="1"/>
</dbReference>
<dbReference type="InterPro" id="IPR022284">
    <property type="entry name" value="GPAT/DHAPAT"/>
</dbReference>
<keyword evidence="4" id="KW-0472">Membrane</keyword>
<evidence type="ECO:0000259" key="7">
    <source>
        <dbReference type="SMART" id="SM00563"/>
    </source>
</evidence>
<dbReference type="Proteomes" id="UP000664203">
    <property type="component" value="Unassembled WGS sequence"/>
</dbReference>
<comment type="similarity">
    <text evidence="2">Belongs to the GPAT/DAPAT family.</text>
</comment>
<keyword evidence="3" id="KW-0808">Transferase</keyword>
<dbReference type="Pfam" id="PF19277">
    <property type="entry name" value="GPAT_C"/>
    <property type="match status" value="1"/>
</dbReference>
<evidence type="ECO:0000256" key="6">
    <source>
        <dbReference type="SAM" id="MobiDB-lite"/>
    </source>
</evidence>
<dbReference type="Pfam" id="PF01553">
    <property type="entry name" value="Acyltransferase"/>
    <property type="match status" value="1"/>
</dbReference>
<dbReference type="AlphaFoldDB" id="A0A8H3IAT0"/>
<dbReference type="EMBL" id="CAJPDR010000036">
    <property type="protein sequence ID" value="CAF9909410.1"/>
    <property type="molecule type" value="Genomic_DNA"/>
</dbReference>
<keyword evidence="9" id="KW-1185">Reference proteome</keyword>
<evidence type="ECO:0000256" key="3">
    <source>
        <dbReference type="ARBA" id="ARBA00022679"/>
    </source>
</evidence>
<dbReference type="CDD" id="cd07993">
    <property type="entry name" value="LPLAT_DHAPAT-like"/>
    <property type="match status" value="1"/>
</dbReference>
<dbReference type="SMART" id="SM00563">
    <property type="entry name" value="PlsC"/>
    <property type="match status" value="1"/>
</dbReference>
<organism evidence="8 9">
    <name type="scientific">Alectoria fallacina</name>
    <dbReference type="NCBI Taxonomy" id="1903189"/>
    <lineage>
        <taxon>Eukaryota</taxon>
        <taxon>Fungi</taxon>
        <taxon>Dikarya</taxon>
        <taxon>Ascomycota</taxon>
        <taxon>Pezizomycotina</taxon>
        <taxon>Lecanoromycetes</taxon>
        <taxon>OSLEUM clade</taxon>
        <taxon>Lecanoromycetidae</taxon>
        <taxon>Lecanorales</taxon>
        <taxon>Lecanorineae</taxon>
        <taxon>Parmeliaceae</taxon>
        <taxon>Alectoria</taxon>
    </lineage>
</organism>
<dbReference type="PANTHER" id="PTHR12563">
    <property type="entry name" value="GLYCEROL-3-PHOSPHATE ACYLTRANSFERASE"/>
    <property type="match status" value="1"/>
</dbReference>
<dbReference type="InterPro" id="IPR045520">
    <property type="entry name" value="GPAT/DHAPAT_C"/>
</dbReference>
<evidence type="ECO:0000313" key="9">
    <source>
        <dbReference type="Proteomes" id="UP000664203"/>
    </source>
</evidence>
<protein>
    <recommendedName>
        <fullName evidence="7">Phospholipid/glycerol acyltransferase domain-containing protein</fullName>
    </recommendedName>
</protein>
<dbReference type="OrthoDB" id="10255570at2759"/>
<dbReference type="InterPro" id="IPR041728">
    <property type="entry name" value="GPAT/DHAPAT_LPLAT"/>
</dbReference>
<feature type="domain" description="Phospholipid/glycerol acyltransferase" evidence="7">
    <location>
        <begin position="208"/>
        <end position="335"/>
    </location>
</feature>
<evidence type="ECO:0000256" key="1">
    <source>
        <dbReference type="ARBA" id="ARBA00004184"/>
    </source>
</evidence>
<evidence type="ECO:0000256" key="2">
    <source>
        <dbReference type="ARBA" id="ARBA00007937"/>
    </source>
</evidence>
<proteinExistence type="inferred from homology"/>
<name>A0A8H3IAT0_9LECA</name>
<dbReference type="GO" id="GO:0004366">
    <property type="term" value="F:glycerol-3-phosphate O-acyltransferase activity"/>
    <property type="evidence" value="ECO:0007669"/>
    <property type="project" value="TreeGrafter"/>
</dbReference>
<keyword evidence="5" id="KW-0012">Acyltransferase</keyword>
<evidence type="ECO:0000256" key="4">
    <source>
        <dbReference type="ARBA" id="ARBA00023136"/>
    </source>
</evidence>
<feature type="region of interest" description="Disordered" evidence="6">
    <location>
        <begin position="794"/>
        <end position="815"/>
    </location>
</feature>
<sequence length="815" mass="90764">MPPSKTDKSPASAPDLDILGDQVTLHPTGYVEPPTSQGGGHERNLVEHMAKFRESPLDFLREVSLHVSGTGWRAYDDVLGQPILYSGFSENMKAAVMRTPMLKRKIEDLARQRVEVEERSGLLGDEKVRIGNKTRRKAEIETSLQEVALELTDGMICKMESKRFIRGAYYLSTQLLTRAYHQGVHVSSEEVLRLRSVAEQAAKKKHSIVFLPCHRSHVDYVSLQIICYRLGIALPTVVAGDNLNFPVLGSFLQHAGAMWIRRSFGDDALYTTLVQSYIDTLLQNGFNFECFIEGGRSRTGKLLSPKFGILSFLLDSVLSGRVDDAIICPVSTQYDKVVETESYISELLGQPKPKENLQDFLSASSVLSLKLGRVDVRFHKPWSLRDFINGQRTRKDQSPAMTGSTKLQDSENRVRLLRTLGFKVLSNINAVSVVMPTALIGTVLLTLRGRGVGKSELIRRVDWLSSRVRNKGGRVAHFAGAPTEVVVDRGLEVLGSSLVGVVNGLPETTYYAVDRFQLSFYRNMTIHLFITEALVSAAMYTRVKQGGGPDNQRISFDHLHDQVHFLSQLFRGEFIYPTAGLLANLEATLRGLENDQIITVSRDPAGKALSAGLSDAERKNGRENYDFYCFLIWPFIESTWLGAVALMGLTPPLEQKDEVLLDVAKTQDAAQLLGKTLYHQGDLSYFEAVNKETLKNAFQIFEDEGIVSLHKSKDKNIHTTIKLAEGWTPKRDPATGSIVPEGNLWSFIETIASSRREGKNRRDGATVSTRVLVLADKVGRQLFESAAATPGNAVVDAMRSPKKRRRKEIQTKARL</sequence>
<gene>
    <name evidence="8" type="ORF">ALECFALPRED_005695</name>
</gene>
<evidence type="ECO:0000313" key="8">
    <source>
        <dbReference type="EMBL" id="CAF9909410.1"/>
    </source>
</evidence>
<dbReference type="GO" id="GO:0006072">
    <property type="term" value="P:glycerol-3-phosphate metabolic process"/>
    <property type="evidence" value="ECO:0007669"/>
    <property type="project" value="TreeGrafter"/>
</dbReference>
<comment type="caution">
    <text evidence="8">The sequence shown here is derived from an EMBL/GenBank/DDBJ whole genome shotgun (WGS) entry which is preliminary data.</text>
</comment>
<dbReference type="GO" id="GO:0031966">
    <property type="term" value="C:mitochondrial membrane"/>
    <property type="evidence" value="ECO:0007669"/>
    <property type="project" value="TreeGrafter"/>
</dbReference>
<dbReference type="InterPro" id="IPR002123">
    <property type="entry name" value="Plipid/glycerol_acylTrfase"/>
</dbReference>
<reference evidence="8" key="1">
    <citation type="submission" date="2021-03" db="EMBL/GenBank/DDBJ databases">
        <authorList>
            <person name="Tagirdzhanova G."/>
        </authorList>
    </citation>
    <scope>NUCLEOTIDE SEQUENCE</scope>
</reference>
<evidence type="ECO:0000256" key="5">
    <source>
        <dbReference type="ARBA" id="ARBA00023315"/>
    </source>
</evidence>
<dbReference type="SUPFAM" id="SSF69593">
    <property type="entry name" value="Glycerol-3-phosphate (1)-acyltransferase"/>
    <property type="match status" value="1"/>
</dbReference>